<evidence type="ECO:0000313" key="2">
    <source>
        <dbReference type="EMBL" id="AVM48557.1"/>
    </source>
</evidence>
<dbReference type="Pfam" id="PF23343">
    <property type="entry name" value="REP_ORF2-G2P"/>
    <property type="match status" value="1"/>
</dbReference>
<sequence>MLERVIRETCIAGAVIDRCIKASFPRGGKRKKKEKATSDAVKKNNDMLALKNLTRLINLNFYPGDLHTTLTYAEELSPEKANSELEKWIKRMRREYKKLDKEFYYIAVTEFKNKRIHHHVVMNYIDFQVINRQWKMGRIRCTPLDKTRNYRVLAEYLIKETQKTFREPENATKRRWKPSRNLKRPVVKREWVSISQLFQNLDDIKPLKGYEIDRDTLRKYTNPVTKLDHLEYQMVSNEAVPRLSVWRKGKKVNRNETYRKMDEMRQMDMELEDHAAVWDVL</sequence>
<protein>
    <recommendedName>
        <fullName evidence="1">Replication-associated protein ORF2/G2P domain-containing protein</fullName>
    </recommendedName>
</protein>
<accession>A0A2S0L5J6</accession>
<proteinExistence type="predicted"/>
<evidence type="ECO:0000259" key="1">
    <source>
        <dbReference type="Pfam" id="PF23343"/>
    </source>
</evidence>
<gene>
    <name evidence="2" type="ORF">C5Q96_06735</name>
</gene>
<dbReference type="KEGG" id="mdv:C5Q96_06735"/>
<dbReference type="OrthoDB" id="9814853at2"/>
<dbReference type="RefSeq" id="WP_106057612.1">
    <property type="nucleotide sequence ID" value="NZ_CP027228.1"/>
</dbReference>
<dbReference type="GeneID" id="78391957"/>
<name>A0A2S0L5J6_9FIRM</name>
<keyword evidence="3" id="KW-1185">Reference proteome</keyword>
<dbReference type="EMBL" id="CP027228">
    <property type="protein sequence ID" value="AVM48557.1"/>
    <property type="molecule type" value="Genomic_DNA"/>
</dbReference>
<dbReference type="InterPro" id="IPR056906">
    <property type="entry name" value="ORF2/G2P_dom"/>
</dbReference>
<organism evidence="2 3">
    <name type="scientific">Mogibacterium diversum</name>
    <dbReference type="NCBI Taxonomy" id="114527"/>
    <lineage>
        <taxon>Bacteria</taxon>
        <taxon>Bacillati</taxon>
        <taxon>Bacillota</taxon>
        <taxon>Clostridia</taxon>
        <taxon>Peptostreptococcales</taxon>
        <taxon>Anaerovoracaceae</taxon>
        <taxon>Mogibacterium</taxon>
    </lineage>
</organism>
<dbReference type="AlphaFoldDB" id="A0A2S0L5J6"/>
<dbReference type="Proteomes" id="UP000237883">
    <property type="component" value="Chromosome"/>
</dbReference>
<evidence type="ECO:0000313" key="3">
    <source>
        <dbReference type="Proteomes" id="UP000237883"/>
    </source>
</evidence>
<reference evidence="3" key="1">
    <citation type="submission" date="2018-02" db="EMBL/GenBank/DDBJ databases">
        <authorList>
            <person name="Holder M.E."/>
            <person name="Ajami N.J."/>
            <person name="Petrosino J.F."/>
        </authorList>
    </citation>
    <scope>NUCLEOTIDE SEQUENCE [LARGE SCALE GENOMIC DNA]</scope>
    <source>
        <strain evidence="3">CCUG 47132</strain>
    </source>
</reference>
<feature type="domain" description="Replication-associated protein ORF2/G2P" evidence="1">
    <location>
        <begin position="67"/>
        <end position="163"/>
    </location>
</feature>